<organism evidence="1 2">
    <name type="scientific">Parthenolecanium corni</name>
    <dbReference type="NCBI Taxonomy" id="536013"/>
    <lineage>
        <taxon>Eukaryota</taxon>
        <taxon>Metazoa</taxon>
        <taxon>Ecdysozoa</taxon>
        <taxon>Arthropoda</taxon>
        <taxon>Hexapoda</taxon>
        <taxon>Insecta</taxon>
        <taxon>Pterygota</taxon>
        <taxon>Neoptera</taxon>
        <taxon>Paraneoptera</taxon>
        <taxon>Hemiptera</taxon>
        <taxon>Sternorrhyncha</taxon>
        <taxon>Coccoidea</taxon>
        <taxon>Coccidae</taxon>
        <taxon>Parthenolecanium</taxon>
    </lineage>
</organism>
<accession>A0AAN9TNB7</accession>
<gene>
    <name evidence="1" type="ORF">V9T40_009323</name>
</gene>
<evidence type="ECO:0000313" key="2">
    <source>
        <dbReference type="Proteomes" id="UP001367676"/>
    </source>
</evidence>
<proteinExistence type="predicted"/>
<dbReference type="Proteomes" id="UP001367676">
    <property type="component" value="Unassembled WGS sequence"/>
</dbReference>
<sequence>MTGSYVVNDSPSSSRYNLLYIPATPGPLSNEDVGDLSSADIYGSPYYENWCRDIGGCQLPQLEVQILIIAKKYETILTAQLFLRIFEKTTPFSEYLQTKATDLLKVYQLYQETVNSLELHLRDFVSIQQAAEDFINWANIPTCLEERESAIVIEDELPNPRIREKKKQFDYEGDDEAVNLML</sequence>
<evidence type="ECO:0000313" key="1">
    <source>
        <dbReference type="EMBL" id="KAK7601882.1"/>
    </source>
</evidence>
<dbReference type="AlphaFoldDB" id="A0AAN9TNB7"/>
<comment type="caution">
    <text evidence="1">The sequence shown here is derived from an EMBL/GenBank/DDBJ whole genome shotgun (WGS) entry which is preliminary data.</text>
</comment>
<dbReference type="EMBL" id="JBBCAQ010000010">
    <property type="protein sequence ID" value="KAK7601882.1"/>
    <property type="molecule type" value="Genomic_DNA"/>
</dbReference>
<protein>
    <submittedName>
        <fullName evidence="1">Uncharacterized protein</fullName>
    </submittedName>
</protein>
<keyword evidence="2" id="KW-1185">Reference proteome</keyword>
<reference evidence="1 2" key="1">
    <citation type="submission" date="2024-03" db="EMBL/GenBank/DDBJ databases">
        <title>Adaptation during the transition from Ophiocordyceps entomopathogen to insect associate is accompanied by gene loss and intensified selection.</title>
        <authorList>
            <person name="Ward C.M."/>
            <person name="Onetto C.A."/>
            <person name="Borneman A.R."/>
        </authorList>
    </citation>
    <scope>NUCLEOTIDE SEQUENCE [LARGE SCALE GENOMIC DNA]</scope>
    <source>
        <strain evidence="1">AWRI1</strain>
        <tissue evidence="1">Single Adult Female</tissue>
    </source>
</reference>
<name>A0AAN9TNB7_9HEMI</name>